<organism evidence="1">
    <name type="scientific">bioreactor metagenome</name>
    <dbReference type="NCBI Taxonomy" id="1076179"/>
    <lineage>
        <taxon>unclassified sequences</taxon>
        <taxon>metagenomes</taxon>
        <taxon>ecological metagenomes</taxon>
    </lineage>
</organism>
<dbReference type="AlphaFoldDB" id="A0A645FUV9"/>
<sequence>MNLHGDTAPVIHNGDGIILMQGHVDLVGIAIGRFIDGVIDDLPKEMMQPALSGRTDVHARAHADGIQPLHNFNFIYCIIRCHTDSHQTYRMDCGKHQSPAKRKKPRQKGDVSALNCGFCRL</sequence>
<accession>A0A645FUV9</accession>
<name>A0A645FUV9_9ZZZZ</name>
<comment type="caution">
    <text evidence="1">The sequence shown here is derived from an EMBL/GenBank/DDBJ whole genome shotgun (WGS) entry which is preliminary data.</text>
</comment>
<dbReference type="EMBL" id="VSSQ01065602">
    <property type="protein sequence ID" value="MPN18298.1"/>
    <property type="molecule type" value="Genomic_DNA"/>
</dbReference>
<gene>
    <name evidence="1" type="ORF">SDC9_165658</name>
</gene>
<proteinExistence type="predicted"/>
<reference evidence="1" key="1">
    <citation type="submission" date="2019-08" db="EMBL/GenBank/DDBJ databases">
        <authorList>
            <person name="Kucharzyk K."/>
            <person name="Murdoch R.W."/>
            <person name="Higgins S."/>
            <person name="Loffler F."/>
        </authorList>
    </citation>
    <scope>NUCLEOTIDE SEQUENCE</scope>
</reference>
<evidence type="ECO:0000313" key="1">
    <source>
        <dbReference type="EMBL" id="MPN18298.1"/>
    </source>
</evidence>
<protein>
    <submittedName>
        <fullName evidence="1">Uncharacterized protein</fullName>
    </submittedName>
</protein>